<feature type="compositionally biased region" description="Low complexity" evidence="4">
    <location>
        <begin position="182"/>
        <end position="191"/>
    </location>
</feature>
<dbReference type="Gene3D" id="2.170.130.10">
    <property type="entry name" value="TonB-dependent receptor, plug domain"/>
    <property type="match status" value="1"/>
</dbReference>
<organism evidence="6 7">
    <name type="scientific">Acidipila rosea</name>
    <dbReference type="NCBI Taxonomy" id="768535"/>
    <lineage>
        <taxon>Bacteria</taxon>
        <taxon>Pseudomonadati</taxon>
        <taxon>Acidobacteriota</taxon>
        <taxon>Terriglobia</taxon>
        <taxon>Terriglobales</taxon>
        <taxon>Acidobacteriaceae</taxon>
        <taxon>Acidipila</taxon>
    </lineage>
</organism>
<dbReference type="GO" id="GO:0030246">
    <property type="term" value="F:carbohydrate binding"/>
    <property type="evidence" value="ECO:0007669"/>
    <property type="project" value="InterPro"/>
</dbReference>
<dbReference type="Gene3D" id="2.40.170.20">
    <property type="entry name" value="TonB-dependent receptor, beta-barrel domain"/>
    <property type="match status" value="1"/>
</dbReference>
<feature type="compositionally biased region" description="Polar residues" evidence="4">
    <location>
        <begin position="192"/>
        <end position="211"/>
    </location>
</feature>
<dbReference type="Proteomes" id="UP000295210">
    <property type="component" value="Unassembled WGS sequence"/>
</dbReference>
<name>A0A4R1L7S6_9BACT</name>
<dbReference type="InterPro" id="IPR036942">
    <property type="entry name" value="Beta-barrel_TonB_sf"/>
</dbReference>
<feature type="domain" description="TonB-dependent transporter Oar-like beta-barrel" evidence="5">
    <location>
        <begin position="249"/>
        <end position="1138"/>
    </location>
</feature>
<proteinExistence type="predicted"/>
<keyword evidence="7" id="KW-1185">Reference proteome</keyword>
<dbReference type="OrthoDB" id="97893at2"/>
<evidence type="ECO:0000256" key="1">
    <source>
        <dbReference type="ARBA" id="ARBA00004442"/>
    </source>
</evidence>
<dbReference type="GO" id="GO:0004180">
    <property type="term" value="F:carboxypeptidase activity"/>
    <property type="evidence" value="ECO:0007669"/>
    <property type="project" value="UniProtKB-KW"/>
</dbReference>
<sequence length="1161" mass="125180">MTLKDRCRAVFGGCILLALMFAAVPSLLWSQGITTGGIAGTVVDPTGAVIQGAKLAAVNVETGAKFTQQSQADGNFSILNLPIGQYDLTIDAAGFNSIKLQKVKVVVGQSQIGKQVLKPGASQTVEVTDESAALLNTTDSQISTIFSSQQLSNLPLQGGFDAVALLQPGVVLTHASSFSNNNGASFSSQGQRGRSNNFELDGQSNNDNSVAGPQVFFSNQDALAGVQVITNDFSAQYGRNTGSVVNYLTKSGTNQIHGSAFEYYEGNWGESFAQNQKDPSLGFCATGQDPVTTGYALPVLQRFVQNRFGGTLGMPIIKDKLWGFGSTYFSRNHAGGGLSISGPSNLTPTPNGLQQLQAAFPNNPAVAAMVNSGPYSIKTGGPQVFGATKAITVSDGTTSAPIEFGQISRGVPSQTNDQEDMGRLDWQPTTKDHFFARYFYQDDPTIEAGGNVAAGAWYDVPDTAHSVGADWTRTYSPSWVNQIRYSFQQTKLFFQSGAQANCTVNTPGACTSSISLGSPFLGYGYPNNLPQGRVVKNTQVQDNATWIRGNHTLYFGGEWDYQNSPNGFLPNYNGTYKFGSFSKFLQQSGTVQLSNGNYNLHFTEPDAAGYIQDVWRVSPALTLNTGLRWEFFGQAVNLLHDETVARESNPATAFWDTSLPLSERTFPSVAENYKNFQPRFGFAWNPQQLDNHLVVNGGFAINFDPAFYNMFLNSATAAPVINAGPAEACGGDCLPSGGITGSETRAKNLGTIPLGVNPNTRPYTLVPSNFHNPYTESWQLGFEYGPNSYIAIQLRYVGNHGVGNFQSLDANPNLLATAQAFPNVISPALFCTDTTAIGYGRPNCNNADVRLRANTAFSNYNALEFQIDTKAWHNLTTTFSYTYSRAIDNTSDIFGTFGGGNTITFAQNPFNSNVGERGQSGISVPHVINASFVYDLPWYKGQHGLMGRLLGGFEISGLYNFDTGQPTTPFQFQYGAFGFPEMSSYCDTGFNNSFNSSVDTCRPILSNAKAPMRAVGILNGALADAPNGVTPGTYYDLQSWLNYIENGTAPTAVTATSERWLFNNKAIAKLLGTPFGGVGRNTLGSQNYNNLNATILKNTRLTESVKMQFSISAYNALNRQYFGTLDPEIDDPTFMDQTQCGPVCSQGGSNRNVEIGARLLF</sequence>
<keyword evidence="2" id="KW-0472">Membrane</keyword>
<comment type="caution">
    <text evidence="6">The sequence shown here is derived from an EMBL/GenBank/DDBJ whole genome shotgun (WGS) entry which is preliminary data.</text>
</comment>
<dbReference type="InterPro" id="IPR037066">
    <property type="entry name" value="Plug_dom_sf"/>
</dbReference>
<evidence type="ECO:0000256" key="3">
    <source>
        <dbReference type="ARBA" id="ARBA00023237"/>
    </source>
</evidence>
<reference evidence="6 7" key="1">
    <citation type="submission" date="2019-03" db="EMBL/GenBank/DDBJ databases">
        <title>Genomic Encyclopedia of Type Strains, Phase IV (KMG-IV): sequencing the most valuable type-strain genomes for metagenomic binning, comparative biology and taxonomic classification.</title>
        <authorList>
            <person name="Goeker M."/>
        </authorList>
    </citation>
    <scope>NUCLEOTIDE SEQUENCE [LARGE SCALE GENOMIC DNA]</scope>
    <source>
        <strain evidence="6 7">DSM 103428</strain>
    </source>
</reference>
<dbReference type="SUPFAM" id="SSF56935">
    <property type="entry name" value="Porins"/>
    <property type="match status" value="1"/>
</dbReference>
<comment type="subcellular location">
    <subcellularLocation>
        <location evidence="1">Cell outer membrane</location>
    </subcellularLocation>
</comment>
<evidence type="ECO:0000259" key="5">
    <source>
        <dbReference type="Pfam" id="PF25183"/>
    </source>
</evidence>
<evidence type="ECO:0000313" key="6">
    <source>
        <dbReference type="EMBL" id="TCK74285.1"/>
    </source>
</evidence>
<dbReference type="Pfam" id="PF13620">
    <property type="entry name" value="CarboxypepD_reg"/>
    <property type="match status" value="1"/>
</dbReference>
<dbReference type="Gene3D" id="2.60.40.1120">
    <property type="entry name" value="Carboxypeptidase-like, regulatory domain"/>
    <property type="match status" value="1"/>
</dbReference>
<dbReference type="AlphaFoldDB" id="A0A4R1L7S6"/>
<protein>
    <submittedName>
        <fullName evidence="6">Carboxypeptidase family protein</fullName>
    </submittedName>
</protein>
<dbReference type="Pfam" id="PF25183">
    <property type="entry name" value="OMP_b-brl_4"/>
    <property type="match status" value="1"/>
</dbReference>
<evidence type="ECO:0000256" key="2">
    <source>
        <dbReference type="ARBA" id="ARBA00023136"/>
    </source>
</evidence>
<feature type="region of interest" description="Disordered" evidence="4">
    <location>
        <begin position="182"/>
        <end position="211"/>
    </location>
</feature>
<accession>A0A4R1L7S6</accession>
<keyword evidence="3" id="KW-0998">Cell outer membrane</keyword>
<dbReference type="InterPro" id="IPR013784">
    <property type="entry name" value="Carb-bd-like_fold"/>
</dbReference>
<gene>
    <name evidence="6" type="ORF">C7378_1907</name>
</gene>
<keyword evidence="6" id="KW-0645">Protease</keyword>
<dbReference type="InterPro" id="IPR057601">
    <property type="entry name" value="Oar-like_b-barrel"/>
</dbReference>
<evidence type="ECO:0000256" key="4">
    <source>
        <dbReference type="SAM" id="MobiDB-lite"/>
    </source>
</evidence>
<keyword evidence="6" id="KW-0121">Carboxypeptidase</keyword>
<dbReference type="GO" id="GO:0009279">
    <property type="term" value="C:cell outer membrane"/>
    <property type="evidence" value="ECO:0007669"/>
    <property type="project" value="UniProtKB-SubCell"/>
</dbReference>
<dbReference type="SUPFAM" id="SSF49452">
    <property type="entry name" value="Starch-binding domain-like"/>
    <property type="match status" value="1"/>
</dbReference>
<dbReference type="EMBL" id="SMGK01000002">
    <property type="protein sequence ID" value="TCK74285.1"/>
    <property type="molecule type" value="Genomic_DNA"/>
</dbReference>
<evidence type="ECO:0000313" key="7">
    <source>
        <dbReference type="Proteomes" id="UP000295210"/>
    </source>
</evidence>
<keyword evidence="6" id="KW-0378">Hydrolase</keyword>